<dbReference type="PANTHER" id="PTHR22916">
    <property type="entry name" value="GLYCOSYLTRANSFERASE"/>
    <property type="match status" value="1"/>
</dbReference>
<gene>
    <name evidence="2" type="ORF">HMPREF9625_00782</name>
</gene>
<proteinExistence type="predicted"/>
<evidence type="ECO:0000259" key="1">
    <source>
        <dbReference type="Pfam" id="PF00535"/>
    </source>
</evidence>
<dbReference type="PANTHER" id="PTHR22916:SF3">
    <property type="entry name" value="UDP-GLCNAC:BETAGAL BETA-1,3-N-ACETYLGLUCOSAMINYLTRANSFERASE-LIKE PROTEIN 1"/>
    <property type="match status" value="1"/>
</dbReference>
<dbReference type="RefSeq" id="WP_009534642.1">
    <property type="nucleotide sequence ID" value="NZ_KE148312.1"/>
</dbReference>
<dbReference type="CDD" id="cd04196">
    <property type="entry name" value="GT_2_like_d"/>
    <property type="match status" value="1"/>
</dbReference>
<comment type="caution">
    <text evidence="2">The sequence shown here is derived from an EMBL/GenBank/DDBJ whole genome shotgun (WGS) entry which is preliminary data.</text>
</comment>
<evidence type="ECO:0000313" key="3">
    <source>
        <dbReference type="Proteomes" id="UP000018461"/>
    </source>
</evidence>
<dbReference type="PATRIC" id="fig|796943.3.peg.1186"/>
<accession>G9WN49</accession>
<evidence type="ECO:0000313" key="2">
    <source>
        <dbReference type="EMBL" id="EHL11952.1"/>
    </source>
</evidence>
<protein>
    <recommendedName>
        <fullName evidence="1">Glycosyltransferase 2-like domain-containing protein</fullName>
    </recommendedName>
</protein>
<reference evidence="2" key="2">
    <citation type="submission" date="2013-03" db="EMBL/GenBank/DDBJ databases">
        <title>The Genome Sequence of Oribacterium sp. ACB1.</title>
        <authorList>
            <consortium name="The Broad Institute Genomics Platform"/>
            <consortium name="The Broad Institute Genome Sequencing Center for Infectious Disease"/>
            <person name="Earl A."/>
            <person name="Ward D."/>
            <person name="Feldgarden M."/>
            <person name="Gevers D."/>
            <person name="Sizova M."/>
            <person name="Hazen A."/>
            <person name="Epstein S."/>
            <person name="Walker B."/>
            <person name="Young S."/>
            <person name="Zeng Q."/>
            <person name="Gargeya S."/>
            <person name="Fitzgerald M."/>
            <person name="Haas B."/>
            <person name="Abouelleil A."/>
            <person name="Allen A.W."/>
            <person name="Alvarado L."/>
            <person name="Arachchi H.M."/>
            <person name="Berlin A.M."/>
            <person name="Chapman S.B."/>
            <person name="Gainer-Dewar J."/>
            <person name="Goldberg J."/>
            <person name="Griggs A."/>
            <person name="Gujja S."/>
            <person name="Hansen M."/>
            <person name="Howarth C."/>
            <person name="Imamovic A."/>
            <person name="Ireland A."/>
            <person name="Larimer J."/>
            <person name="McCowan C."/>
            <person name="Murphy C."/>
            <person name="Pearson M."/>
            <person name="Poon T.W."/>
            <person name="Priest M."/>
            <person name="Roberts A."/>
            <person name="Saif S."/>
            <person name="Shea T."/>
            <person name="Sisk P."/>
            <person name="Sykes S."/>
            <person name="Wortman J."/>
            <person name="Nusbaum C."/>
            <person name="Birren B."/>
        </authorList>
    </citation>
    <scope>NUCLEOTIDE SEQUENCE [LARGE SCALE GENOMIC DNA]</scope>
    <source>
        <strain evidence="2">ACB1</strain>
    </source>
</reference>
<dbReference type="InterPro" id="IPR029044">
    <property type="entry name" value="Nucleotide-diphossugar_trans"/>
</dbReference>
<dbReference type="STRING" id="796943.HMPREF9625_00782"/>
<dbReference type="GO" id="GO:0016758">
    <property type="term" value="F:hexosyltransferase activity"/>
    <property type="evidence" value="ECO:0007669"/>
    <property type="project" value="UniProtKB-ARBA"/>
</dbReference>
<dbReference type="Pfam" id="PF00535">
    <property type="entry name" value="Glycos_transf_2"/>
    <property type="match status" value="1"/>
</dbReference>
<dbReference type="Proteomes" id="UP000018461">
    <property type="component" value="Unassembled WGS sequence"/>
</dbReference>
<name>G9WN49_9FIRM</name>
<reference evidence="2" key="1">
    <citation type="submission" date="2011-08" db="EMBL/GenBank/DDBJ databases">
        <authorList>
            <consortium name="The Broad Institute Genome Sequencing Platform"/>
            <person name="Earl A."/>
            <person name="Ward D."/>
            <person name="Feldgarden M."/>
            <person name="Gevers D."/>
            <person name="Sizova M."/>
            <person name="Hazen A."/>
            <person name="Epstein S."/>
            <person name="Young S.K."/>
            <person name="Zeng Q."/>
            <person name="Gargeya S."/>
            <person name="Fitzgerald M."/>
            <person name="Haas B."/>
            <person name="Abouelleil A."/>
            <person name="Alvarado L."/>
            <person name="Arachchi H.M."/>
            <person name="Berlin A."/>
            <person name="Brown A."/>
            <person name="Chapman S.B."/>
            <person name="Chen Z."/>
            <person name="Dunbar C."/>
            <person name="Freedman E."/>
            <person name="Gearin G."/>
            <person name="Gellesch M."/>
            <person name="Goldberg J."/>
            <person name="Griggs A."/>
            <person name="Gujja S."/>
            <person name="Heiman D."/>
            <person name="Howarth C."/>
            <person name="Larson L."/>
            <person name="Lui A."/>
            <person name="MacDonald P.J.P."/>
            <person name="Montmayeur A."/>
            <person name="Murphy C."/>
            <person name="Neiman D."/>
            <person name="Pearson M."/>
            <person name="Priest M."/>
            <person name="Roberts A."/>
            <person name="Saif S."/>
            <person name="Shea T."/>
            <person name="Shenoy N."/>
            <person name="Sisk P."/>
            <person name="Stolte C."/>
            <person name="Sykes S."/>
            <person name="Wortman J."/>
            <person name="Nusbaum C."/>
            <person name="Birren B."/>
        </authorList>
    </citation>
    <scope>NUCLEOTIDE SEQUENCE [LARGE SCALE GENOMIC DNA]</scope>
    <source>
        <strain evidence="2">ACB1</strain>
    </source>
</reference>
<dbReference type="AlphaFoldDB" id="G9WN49"/>
<dbReference type="HOGENOM" id="CLU_025996_2_1_9"/>
<dbReference type="InterPro" id="IPR001173">
    <property type="entry name" value="Glyco_trans_2-like"/>
</dbReference>
<organism evidence="2 3">
    <name type="scientific">Oribacterium parvum ACB1</name>
    <dbReference type="NCBI Taxonomy" id="796943"/>
    <lineage>
        <taxon>Bacteria</taxon>
        <taxon>Bacillati</taxon>
        <taxon>Bacillota</taxon>
        <taxon>Clostridia</taxon>
        <taxon>Lachnospirales</taxon>
        <taxon>Lachnospiraceae</taxon>
        <taxon>Oribacterium</taxon>
    </lineage>
</organism>
<dbReference type="EMBL" id="AFZC02000003">
    <property type="protein sequence ID" value="EHL11952.1"/>
    <property type="molecule type" value="Genomic_DNA"/>
</dbReference>
<keyword evidence="3" id="KW-1185">Reference proteome</keyword>
<dbReference type="SUPFAM" id="SSF53448">
    <property type="entry name" value="Nucleotide-diphospho-sugar transferases"/>
    <property type="match status" value="1"/>
</dbReference>
<feature type="domain" description="Glycosyltransferase 2-like" evidence="1">
    <location>
        <begin position="4"/>
        <end position="124"/>
    </location>
</feature>
<sequence>MQIIVLCTYNGEKYLREQIQSLLTQDYSGELLLLLSDDGSTDGTREILQKTKEEYREKVFLYDKGEVSGSAWKHFLMILSALANQTIPNFPYEKMEYIFLSDQDDLCFPDKISALTEALQEAEKRYGKSCPLLCHSDMKVIGEKGEKIADSYFRYQKMPWKKDSFSNLLIQNHVTGAAIGMNQSLLAYLKKLPDFVYMHDQWIALLAAVFGHITVLPKALYAYRQHGNNVLGAKKGSAIKELEERLGTSAKEKAESDKRAEEGYFALFRQGREFRRLYGEELSEADRSVLDAFLSLERVSRIQQIKTMLQYKIYPLPFYRAIGAMLFLPKREGRKGITWLIGN</sequence>
<dbReference type="Gene3D" id="3.90.550.10">
    <property type="entry name" value="Spore Coat Polysaccharide Biosynthesis Protein SpsA, Chain A"/>
    <property type="match status" value="1"/>
</dbReference>